<keyword evidence="7 9" id="KW-1133">Transmembrane helix</keyword>
<dbReference type="Proteomes" id="UP000266273">
    <property type="component" value="Unassembled WGS sequence"/>
</dbReference>
<keyword evidence="8 9" id="KW-0472">Membrane</keyword>
<proteinExistence type="inferred from homology"/>
<keyword evidence="6 9" id="KW-0812">Transmembrane</keyword>
<feature type="transmembrane region" description="Helical" evidence="9">
    <location>
        <begin position="327"/>
        <end position="356"/>
    </location>
</feature>
<evidence type="ECO:0000313" key="12">
    <source>
        <dbReference type="Proteomes" id="UP000266273"/>
    </source>
</evidence>
<dbReference type="Pfam" id="PF00528">
    <property type="entry name" value="BPD_transp_1"/>
    <property type="match status" value="1"/>
</dbReference>
<dbReference type="GO" id="GO:0005315">
    <property type="term" value="F:phosphate transmembrane transporter activity"/>
    <property type="evidence" value="ECO:0007669"/>
    <property type="project" value="InterPro"/>
</dbReference>
<name>A0A397PI28_9HYPH</name>
<evidence type="ECO:0000256" key="6">
    <source>
        <dbReference type="ARBA" id="ARBA00022692"/>
    </source>
</evidence>
<feature type="domain" description="ABC transmembrane type-1" evidence="10">
    <location>
        <begin position="331"/>
        <end position="538"/>
    </location>
</feature>
<feature type="transmembrane region" description="Helical" evidence="9">
    <location>
        <begin position="447"/>
        <end position="472"/>
    </location>
</feature>
<dbReference type="RefSeq" id="WP_245410440.1">
    <property type="nucleotide sequence ID" value="NZ_QXDF01000002.1"/>
</dbReference>
<evidence type="ECO:0000256" key="9">
    <source>
        <dbReference type="RuleBase" id="RU363043"/>
    </source>
</evidence>
<evidence type="ECO:0000256" key="3">
    <source>
        <dbReference type="ARBA" id="ARBA00016864"/>
    </source>
</evidence>
<evidence type="ECO:0000256" key="5">
    <source>
        <dbReference type="ARBA" id="ARBA00022475"/>
    </source>
</evidence>
<comment type="subcellular location">
    <subcellularLocation>
        <location evidence="9">Cell inner membrane</location>
        <topology evidence="9">Multi-pass membrane protein</topology>
    </subcellularLocation>
    <subcellularLocation>
        <location evidence="1">Cell membrane</location>
        <topology evidence="1">Multi-pass membrane protein</topology>
    </subcellularLocation>
</comment>
<comment type="caution">
    <text evidence="11">The sequence shown here is derived from an EMBL/GenBank/DDBJ whole genome shotgun (WGS) entry which is preliminary data.</text>
</comment>
<dbReference type="PANTHER" id="PTHR43470:SF5">
    <property type="entry name" value="PHOSPHATE TRANSPORT SYSTEM PERMEASE PROTEIN PSTA"/>
    <property type="match status" value="1"/>
</dbReference>
<dbReference type="PANTHER" id="PTHR43470">
    <property type="entry name" value="PHOSPHATE TRANSPORT SYSTEM PERMEASE PROTEIN PSTA-RELATED"/>
    <property type="match status" value="1"/>
</dbReference>
<organism evidence="11 12">
    <name type="scientific">Dichotomicrobium thermohalophilum</name>
    <dbReference type="NCBI Taxonomy" id="933063"/>
    <lineage>
        <taxon>Bacteria</taxon>
        <taxon>Pseudomonadati</taxon>
        <taxon>Pseudomonadota</taxon>
        <taxon>Alphaproteobacteria</taxon>
        <taxon>Hyphomicrobiales</taxon>
        <taxon>Hyphomicrobiaceae</taxon>
        <taxon>Dichotomicrobium</taxon>
    </lineage>
</organism>
<accession>A0A397PI28</accession>
<reference evidence="11 12" key="1">
    <citation type="submission" date="2018-08" db="EMBL/GenBank/DDBJ databases">
        <title>Genomic Encyclopedia of Archaeal and Bacterial Type Strains, Phase II (KMG-II): from individual species to whole genera.</title>
        <authorList>
            <person name="Goeker M."/>
        </authorList>
    </citation>
    <scope>NUCLEOTIDE SEQUENCE [LARGE SCALE GENOMIC DNA]</scope>
    <source>
        <strain evidence="11 12">DSM 5002</strain>
    </source>
</reference>
<dbReference type="GO" id="GO:0035435">
    <property type="term" value="P:phosphate ion transmembrane transport"/>
    <property type="evidence" value="ECO:0007669"/>
    <property type="project" value="InterPro"/>
</dbReference>
<dbReference type="GO" id="GO:0005886">
    <property type="term" value="C:plasma membrane"/>
    <property type="evidence" value="ECO:0007669"/>
    <property type="project" value="UniProtKB-SubCell"/>
</dbReference>
<keyword evidence="4" id="KW-0813">Transport</keyword>
<evidence type="ECO:0000256" key="4">
    <source>
        <dbReference type="ARBA" id="ARBA00022448"/>
    </source>
</evidence>
<dbReference type="AlphaFoldDB" id="A0A397PI28"/>
<keyword evidence="5 9" id="KW-1003">Cell membrane</keyword>
<comment type="similarity">
    <text evidence="2 9">Belongs to the binding-protein-dependent transport system permease family. CysTW subfamily.</text>
</comment>
<evidence type="ECO:0000259" key="10">
    <source>
        <dbReference type="PROSITE" id="PS50928"/>
    </source>
</evidence>
<feature type="transmembrane region" description="Helical" evidence="9">
    <location>
        <begin position="404"/>
        <end position="426"/>
    </location>
</feature>
<feature type="transmembrane region" description="Helical" evidence="9">
    <location>
        <begin position="35"/>
        <end position="56"/>
    </location>
</feature>
<dbReference type="CDD" id="cd06261">
    <property type="entry name" value="TM_PBP2"/>
    <property type="match status" value="1"/>
</dbReference>
<dbReference type="InterPro" id="IPR000515">
    <property type="entry name" value="MetI-like"/>
</dbReference>
<evidence type="ECO:0000256" key="2">
    <source>
        <dbReference type="ARBA" id="ARBA00007069"/>
    </source>
</evidence>
<dbReference type="Pfam" id="PF11812">
    <property type="entry name" value="DUF3333"/>
    <property type="match status" value="2"/>
</dbReference>
<protein>
    <recommendedName>
        <fullName evidence="3 9">Phosphate transport system permease protein PstA</fullName>
    </recommendedName>
</protein>
<evidence type="ECO:0000256" key="7">
    <source>
        <dbReference type="ARBA" id="ARBA00022989"/>
    </source>
</evidence>
<gene>
    <name evidence="11" type="ORF">BXY53_2083</name>
</gene>
<evidence type="ECO:0000256" key="8">
    <source>
        <dbReference type="ARBA" id="ARBA00023136"/>
    </source>
</evidence>
<dbReference type="SUPFAM" id="SSF161098">
    <property type="entry name" value="MetI-like"/>
    <property type="match status" value="1"/>
</dbReference>
<dbReference type="InterPro" id="IPR005672">
    <property type="entry name" value="Phosphate_PstA"/>
</dbReference>
<evidence type="ECO:0000256" key="1">
    <source>
        <dbReference type="ARBA" id="ARBA00004651"/>
    </source>
</evidence>
<feature type="transmembrane region" description="Helical" evidence="9">
    <location>
        <begin position="522"/>
        <end position="541"/>
    </location>
</feature>
<dbReference type="NCBIfam" id="TIGR00974">
    <property type="entry name" value="3a0107s02c"/>
    <property type="match status" value="1"/>
</dbReference>
<evidence type="ECO:0000313" key="11">
    <source>
        <dbReference type="EMBL" id="RIA47529.1"/>
    </source>
</evidence>
<dbReference type="InterPro" id="IPR024573">
    <property type="entry name" value="DUF3333"/>
</dbReference>
<dbReference type="PROSITE" id="PS50928">
    <property type="entry name" value="ABC_TM1"/>
    <property type="match status" value="1"/>
</dbReference>
<dbReference type="EMBL" id="QXDF01000002">
    <property type="protein sequence ID" value="RIA47529.1"/>
    <property type="molecule type" value="Genomic_DNA"/>
</dbReference>
<dbReference type="Gene3D" id="1.10.3720.10">
    <property type="entry name" value="MetI-like"/>
    <property type="match status" value="1"/>
</dbReference>
<sequence length="549" mass="59807">MSEITADRRAPYDWTSAQSRRRVRRRYAADRRLQALGLGAIGIALLLLGTLFVSIISSGYKAFVQTHVKLEIFVDPSVVDPENPADGNYRKLVRDSFFAYFPEVTDSADQRALREILSASAHYNLRDYIVSNPGVIGQTINVEVPTSDPFDQLYKNVIPRRIEALSWQEEQAFETYVAERGLVTTRDGQNLIRINVFLDPGKIDAEDPASGNYRSILAEAMRALIPRNAIRNPIDLLSDAAATKLQEFAVANPDRIGSVVENFEAPLSEHYAALARGEEPTILNPRFRSAKEFAWFDSLIERGLVTLPFNWALITNGDSRFPEQAGLAGAIVGSALTLLVTLLISFPVGVAAAVYLEEFAPKNRTTDLIEVNINNLAAVPSVVFGLLGLALFLGTFGMPRSTPLVGGMVLSLMTLPTIIIATRAALKAVPPSIREAALGVGASKHQVIMHHVLPLAMPGILTGTIIGLAQALGETAPLLLVGMNAFITTPPTSIVDPATALPAQIYSWADSPERGFTSRTSAAILVLLAFLIVMNAVAIFLRQRLERKW</sequence>
<feature type="transmembrane region" description="Helical" evidence="9">
    <location>
        <begin position="376"/>
        <end position="398"/>
    </location>
</feature>
<dbReference type="InterPro" id="IPR035906">
    <property type="entry name" value="MetI-like_sf"/>
</dbReference>
<keyword evidence="12" id="KW-1185">Reference proteome</keyword>